<protein>
    <submittedName>
        <fullName evidence="7">TonB-dependent receptor</fullName>
    </submittedName>
</protein>
<evidence type="ECO:0000259" key="6">
    <source>
        <dbReference type="Pfam" id="PF07715"/>
    </source>
</evidence>
<evidence type="ECO:0000256" key="1">
    <source>
        <dbReference type="ARBA" id="ARBA00004442"/>
    </source>
</evidence>
<evidence type="ECO:0000313" key="8">
    <source>
        <dbReference type="Proteomes" id="UP000782554"/>
    </source>
</evidence>
<keyword evidence="3" id="KW-0998">Cell outer membrane</keyword>
<reference evidence="7 8" key="1">
    <citation type="submission" date="2021-08" db="EMBL/GenBank/DDBJ databases">
        <title>Comparative Genomics Analysis of the Genus Qipengyuania Reveals Extensive Genetic Diversity and Metabolic Versatility, Including the Description of Fifteen Novel Species.</title>
        <authorList>
            <person name="Liu Y."/>
        </authorList>
    </citation>
    <scope>NUCLEOTIDE SEQUENCE [LARGE SCALE GENOMIC DNA]</scope>
    <source>
        <strain evidence="7 8">YG27</strain>
    </source>
</reference>
<comment type="subcellular location">
    <subcellularLocation>
        <location evidence="1 4">Cell outer membrane</location>
    </subcellularLocation>
</comment>
<keyword evidence="7" id="KW-0675">Receptor</keyword>
<dbReference type="Pfam" id="PF07715">
    <property type="entry name" value="Plug"/>
    <property type="match status" value="1"/>
</dbReference>
<dbReference type="EMBL" id="JAIGNU010000001">
    <property type="protein sequence ID" value="MBX7500512.1"/>
    <property type="molecule type" value="Genomic_DNA"/>
</dbReference>
<dbReference type="PANTHER" id="PTHR40980">
    <property type="entry name" value="PLUG DOMAIN-CONTAINING PROTEIN"/>
    <property type="match status" value="1"/>
</dbReference>
<evidence type="ECO:0000259" key="5">
    <source>
        <dbReference type="Pfam" id="PF00593"/>
    </source>
</evidence>
<dbReference type="InterPro" id="IPR036942">
    <property type="entry name" value="Beta-barrel_TonB_sf"/>
</dbReference>
<comment type="caution">
    <text evidence="7">The sequence shown here is derived from an EMBL/GenBank/DDBJ whole genome shotgun (WGS) entry which is preliminary data.</text>
</comment>
<sequence length="992" mass="107917">MGATATAAMAQDATANEEAAEEVLQDDGNVIVVSGIRASLRESMNIKREGQGVVDAISSEDIGKFPDTNLAESLQRITGVSIERTNGEGTNVTVRGFGADYNLVTLNGRQMPTSTLGDGASAPSSRSFDFGNLASEAVAAVEVYKTGRATIPSGGIGSTINIRTPRPLDDPGFKGSIGIKGVYDDSQNGDVDITPEVSGILSSTFMDDRIGIALTGSYQKRNSSFNQFFSEFRDGYLGCGSGFENEWGAIPCDPNNDWRGNYNLQENRPGADDVYAVPQNGSYNITDVSRERINGQAVLQYEVVDGLTATVDYTFSQNTVEARQSSVGIWFNHVTTASSYTDGPVTSPNFYSENFGGAPSDLSYSGSLTANRSINKSLGFNLEWEAPGDLTWVFDYHNSSAESKPTNQYGSSMSVGTAVYGLQEQKIDYTTYLPVISYVNAPGFDSNDPAQRFATGNSFRNAYFRDDIEQAQLSGHWEADLGFLESLDFGVAYTENKVKSAYGFIQNDTWGGVGTAADIPDDIFYPISITEAFRGMEGVDNPDIIQSFYGFDLERMVTLLEDQFGICSNPATGTSISGTCLAVQDTDRRITEKTLAPYMEATFGFDLGAGEASLITGLRYETTTVDSSALVPIPTGTQWVAANEFNLTYAPGAFARQKGDYDFWLPNIDLKVEPVNDVIVRASYSHTIARPTYAQLQGGRTFDALFRVGGGTANQGNPGLLPYKSENFDVSAEWYYGPESYLSVGYFRKNVKNFIGSVTSTVVVDGNETPFTNPLYDPYNGPRADAARAALGQDAPLDDIRAYIIANYPDTVVDLGNGQFGIVGLPEDALVPFQLTTPINNDQTGTIQGWEFALQHNFWDTGFGVILNYTIVNGDATYDNTLPYTATQFALVGLSDSANAVLFYDKGGLQARAAWNWRDEYLAGYGNNPFYRDEYWQIDASISYEFDMGLTVFAEGINLTGENLKGHRRGDNTTFFSYRGAPRYAAGVRFSF</sequence>
<dbReference type="PANTHER" id="PTHR40980:SF3">
    <property type="entry name" value="TONB-DEPENDENT RECEPTOR-LIKE BETA-BARREL DOMAIN-CONTAINING PROTEIN"/>
    <property type="match status" value="1"/>
</dbReference>
<dbReference type="InterPro" id="IPR000531">
    <property type="entry name" value="Beta-barrel_TonB"/>
</dbReference>
<feature type="domain" description="TonB-dependent receptor-like beta-barrel" evidence="5">
    <location>
        <begin position="428"/>
        <end position="959"/>
    </location>
</feature>
<evidence type="ECO:0000256" key="2">
    <source>
        <dbReference type="ARBA" id="ARBA00023136"/>
    </source>
</evidence>
<dbReference type="SUPFAM" id="SSF56935">
    <property type="entry name" value="Porins"/>
    <property type="match status" value="1"/>
</dbReference>
<dbReference type="Gene3D" id="2.40.170.20">
    <property type="entry name" value="TonB-dependent receptor, beta-barrel domain"/>
    <property type="match status" value="1"/>
</dbReference>
<dbReference type="Gene3D" id="2.170.130.10">
    <property type="entry name" value="TonB-dependent receptor, plug domain"/>
    <property type="match status" value="1"/>
</dbReference>
<dbReference type="Pfam" id="PF00593">
    <property type="entry name" value="TonB_dep_Rec_b-barrel"/>
    <property type="match status" value="1"/>
</dbReference>
<evidence type="ECO:0000256" key="3">
    <source>
        <dbReference type="ARBA" id="ARBA00023237"/>
    </source>
</evidence>
<keyword evidence="2 4" id="KW-0472">Membrane</keyword>
<dbReference type="NCBIfam" id="TIGR01782">
    <property type="entry name" value="TonB-Xanth-Caul"/>
    <property type="match status" value="1"/>
</dbReference>
<organism evidence="7 8">
    <name type="scientific">Qipengyuania mesophila</name>
    <dbReference type="NCBI Taxonomy" id="2867246"/>
    <lineage>
        <taxon>Bacteria</taxon>
        <taxon>Pseudomonadati</taxon>
        <taxon>Pseudomonadota</taxon>
        <taxon>Alphaproteobacteria</taxon>
        <taxon>Sphingomonadales</taxon>
        <taxon>Erythrobacteraceae</taxon>
        <taxon>Qipengyuania</taxon>
    </lineage>
</organism>
<evidence type="ECO:0000313" key="7">
    <source>
        <dbReference type="EMBL" id="MBX7500512.1"/>
    </source>
</evidence>
<keyword evidence="4" id="KW-0798">TonB box</keyword>
<gene>
    <name evidence="7" type="ORF">K3181_03505</name>
</gene>
<feature type="domain" description="TonB-dependent receptor plug" evidence="6">
    <location>
        <begin position="48"/>
        <end position="155"/>
    </location>
</feature>
<keyword evidence="8" id="KW-1185">Reference proteome</keyword>
<dbReference type="InterPro" id="IPR037066">
    <property type="entry name" value="Plug_dom_sf"/>
</dbReference>
<dbReference type="InterPro" id="IPR010104">
    <property type="entry name" value="TonB_rcpt_bac"/>
</dbReference>
<dbReference type="Proteomes" id="UP000782554">
    <property type="component" value="Unassembled WGS sequence"/>
</dbReference>
<name>A0ABS7JS94_9SPHN</name>
<comment type="similarity">
    <text evidence="4">Belongs to the TonB-dependent receptor family.</text>
</comment>
<proteinExistence type="inferred from homology"/>
<evidence type="ECO:0000256" key="4">
    <source>
        <dbReference type="RuleBase" id="RU003357"/>
    </source>
</evidence>
<dbReference type="InterPro" id="IPR012910">
    <property type="entry name" value="Plug_dom"/>
</dbReference>
<accession>A0ABS7JS94</accession>